<name>A0ACC3DTI3_9PEZI</name>
<accession>A0ACC3DTI3</accession>
<reference evidence="1" key="1">
    <citation type="submission" date="2024-09" db="EMBL/GenBank/DDBJ databases">
        <title>Black Yeasts Isolated from many extreme environments.</title>
        <authorList>
            <person name="Coleine C."/>
            <person name="Stajich J.E."/>
            <person name="Selbmann L."/>
        </authorList>
    </citation>
    <scope>NUCLEOTIDE SEQUENCE</scope>
    <source>
        <strain evidence="1">CCFEE 5737</strain>
    </source>
</reference>
<sequence length="289" mass="31624">MADTLAALAPSPSSKGALYAETIPSIPSSARTLLESYANIPPDDVLPHIHRIRDKAWSIAPYGCIGLGGFATPTIQTHPLYRSILSDLKSGSNGSGGKRMLDLGCGLGQNMRQLWFDGAPDASVAGADVELGLAQCGFELFRDSARAGRTVFLNGDVFDEEGPLHAMARGQFDYVYAAMFFHLWDWEGQVEASVQASRLLKGEAGVRVVGWQVGGKGKEVEVESGRHEGGKRKMFAQDEASLRRLWDEVGERTGSKWRVTAENDRPEWLVEAMRGAREVERVVFTVERL</sequence>
<keyword evidence="2" id="KW-1185">Reference proteome</keyword>
<evidence type="ECO:0000313" key="1">
    <source>
        <dbReference type="EMBL" id="KAK3079960.1"/>
    </source>
</evidence>
<organism evidence="1 2">
    <name type="scientific">Coniosporium uncinatum</name>
    <dbReference type="NCBI Taxonomy" id="93489"/>
    <lineage>
        <taxon>Eukaryota</taxon>
        <taxon>Fungi</taxon>
        <taxon>Dikarya</taxon>
        <taxon>Ascomycota</taxon>
        <taxon>Pezizomycotina</taxon>
        <taxon>Dothideomycetes</taxon>
        <taxon>Dothideomycetes incertae sedis</taxon>
        <taxon>Coniosporium</taxon>
    </lineage>
</organism>
<proteinExistence type="predicted"/>
<dbReference type="EMBL" id="JAWDJW010000823">
    <property type="protein sequence ID" value="KAK3079960.1"/>
    <property type="molecule type" value="Genomic_DNA"/>
</dbReference>
<evidence type="ECO:0000313" key="2">
    <source>
        <dbReference type="Proteomes" id="UP001186974"/>
    </source>
</evidence>
<gene>
    <name evidence="1" type="ORF">LTS18_003494</name>
</gene>
<comment type="caution">
    <text evidence="1">The sequence shown here is derived from an EMBL/GenBank/DDBJ whole genome shotgun (WGS) entry which is preliminary data.</text>
</comment>
<dbReference type="Proteomes" id="UP001186974">
    <property type="component" value="Unassembled WGS sequence"/>
</dbReference>
<protein>
    <submittedName>
        <fullName evidence="1">Uncharacterized protein</fullName>
    </submittedName>
</protein>